<dbReference type="InterPro" id="IPR036259">
    <property type="entry name" value="MFS_trans_sf"/>
</dbReference>
<comment type="caution">
    <text evidence="8">The sequence shown here is derived from an EMBL/GenBank/DDBJ whole genome shotgun (WGS) entry which is preliminary data.</text>
</comment>
<feature type="transmembrane region" description="Helical" evidence="6">
    <location>
        <begin position="519"/>
        <end position="537"/>
    </location>
</feature>
<keyword evidence="3 6" id="KW-1133">Transmembrane helix</keyword>
<dbReference type="GO" id="GO:0005886">
    <property type="term" value="C:plasma membrane"/>
    <property type="evidence" value="ECO:0007669"/>
    <property type="project" value="TreeGrafter"/>
</dbReference>
<evidence type="ECO:0000256" key="1">
    <source>
        <dbReference type="ARBA" id="ARBA00004141"/>
    </source>
</evidence>
<evidence type="ECO:0000256" key="4">
    <source>
        <dbReference type="ARBA" id="ARBA00023136"/>
    </source>
</evidence>
<feature type="transmembrane region" description="Helical" evidence="6">
    <location>
        <begin position="164"/>
        <end position="182"/>
    </location>
</feature>
<comment type="subcellular location">
    <subcellularLocation>
        <location evidence="1">Membrane</location>
        <topology evidence="1">Multi-pass membrane protein</topology>
    </subcellularLocation>
</comment>
<reference evidence="8" key="1">
    <citation type="submission" date="2021-02" db="EMBL/GenBank/DDBJ databases">
        <title>Genome sequence Cadophora malorum strain M34.</title>
        <authorList>
            <person name="Stefanovic E."/>
            <person name="Vu D."/>
            <person name="Scully C."/>
            <person name="Dijksterhuis J."/>
            <person name="Roader J."/>
            <person name="Houbraken J."/>
        </authorList>
    </citation>
    <scope>NUCLEOTIDE SEQUENCE</scope>
    <source>
        <strain evidence="8">M34</strain>
    </source>
</reference>
<feature type="transmembrane region" description="Helical" evidence="6">
    <location>
        <begin position="416"/>
        <end position="436"/>
    </location>
</feature>
<evidence type="ECO:0000313" key="8">
    <source>
        <dbReference type="EMBL" id="KAG4422361.1"/>
    </source>
</evidence>
<sequence>MALGVLNGTGESPPGTVVLYEQEENLNTAFSAFKHGSGKDSNIVLSPQPSNSPNDPLNWPLHKKNLTYFIVFVNSILLASIPAPSIAPATFLLAGKLGRSLEDIAKLSGYQLLLCGCFGLVLVLHTPKSDIQLDSLTGIETDFSNIHRPIVSALAHKYGKRPQFLLASLMGVIGTVICIASGEDYNVLLAGRIVQGFGSTAYESLSIAVIGDLFFVHQRSLRTGLTILTLTCLVSLVAIIGGPITEHLGWRYLFIIYLPFSIVGAVAAFLFLPETQFRREVGREDVVPKESIHVPKGTRDRVTGVEEGSSPEKMKHAHVESGGEMKLGEGSTSTAVSTTEEKKTFVHELALFSGVYTETGLFKLFLAPFATLLNLSVVWSILVGGFCIAFYVSLSYILAQIFSVPPYNLNAAQNGYFYVGALIGGLLSGVLGSMLGDLITTKLTKWNNGIYEPEFRIPVLILSALLYAIGWFVFKWRLDNPTPHGYYLAAFCHGCLCAAVTIGSTATSLYILDSYRTSATEVFIVSMTIKNLLFYGFSNFMNDWAADDGPSQVLKTYGIVTMCIMGTSLPIYVLGKVIRRFIMRVGVMEKLAKAYV</sequence>
<feature type="transmembrane region" description="Helical" evidence="6">
    <location>
        <begin position="457"/>
        <end position="474"/>
    </location>
</feature>
<proteinExistence type="predicted"/>
<dbReference type="AlphaFoldDB" id="A0A8H8BS12"/>
<dbReference type="SUPFAM" id="SSF103473">
    <property type="entry name" value="MFS general substrate transporter"/>
    <property type="match status" value="1"/>
</dbReference>
<accession>A0A8H8BS12</accession>
<keyword evidence="4 6" id="KW-0472">Membrane</keyword>
<evidence type="ECO:0000256" key="3">
    <source>
        <dbReference type="ARBA" id="ARBA00022989"/>
    </source>
</evidence>
<dbReference type="InterPro" id="IPR011701">
    <property type="entry name" value="MFS"/>
</dbReference>
<protein>
    <recommendedName>
        <fullName evidence="7">Major facilitator superfamily (MFS) profile domain-containing protein</fullName>
    </recommendedName>
</protein>
<evidence type="ECO:0000256" key="2">
    <source>
        <dbReference type="ARBA" id="ARBA00022692"/>
    </source>
</evidence>
<dbReference type="PROSITE" id="PS50850">
    <property type="entry name" value="MFS"/>
    <property type="match status" value="1"/>
</dbReference>
<dbReference type="PANTHER" id="PTHR23502:SF29">
    <property type="entry name" value="TRANSPORTER, PUTATIVE (AFU_ORTHOLOGUE AFUA_6G06680)-RELATED"/>
    <property type="match status" value="1"/>
</dbReference>
<dbReference type="Gene3D" id="1.20.1250.20">
    <property type="entry name" value="MFS general substrate transporter like domains"/>
    <property type="match status" value="1"/>
</dbReference>
<dbReference type="GO" id="GO:0022857">
    <property type="term" value="F:transmembrane transporter activity"/>
    <property type="evidence" value="ECO:0007669"/>
    <property type="project" value="InterPro"/>
</dbReference>
<feature type="transmembrane region" description="Helical" evidence="6">
    <location>
        <begin position="223"/>
        <end position="244"/>
    </location>
</feature>
<feature type="transmembrane region" description="Helical" evidence="6">
    <location>
        <begin position="107"/>
        <end position="124"/>
    </location>
</feature>
<dbReference type="EMBL" id="JAFJYH010000050">
    <property type="protein sequence ID" value="KAG4422361.1"/>
    <property type="molecule type" value="Genomic_DNA"/>
</dbReference>
<feature type="region of interest" description="Disordered" evidence="5">
    <location>
        <begin position="300"/>
        <end position="331"/>
    </location>
</feature>
<dbReference type="OrthoDB" id="2585655at2759"/>
<evidence type="ECO:0000313" key="9">
    <source>
        <dbReference type="Proteomes" id="UP000664132"/>
    </source>
</evidence>
<feature type="transmembrane region" description="Helical" evidence="6">
    <location>
        <begin position="372"/>
        <end position="396"/>
    </location>
</feature>
<feature type="compositionally biased region" description="Basic and acidic residues" evidence="5">
    <location>
        <begin position="300"/>
        <end position="327"/>
    </location>
</feature>
<gene>
    <name evidence="8" type="ORF">IFR04_004513</name>
</gene>
<evidence type="ECO:0000259" key="7">
    <source>
        <dbReference type="PROSITE" id="PS50850"/>
    </source>
</evidence>
<dbReference type="Pfam" id="PF07690">
    <property type="entry name" value="MFS_1"/>
    <property type="match status" value="1"/>
</dbReference>
<feature type="transmembrane region" description="Helical" evidence="6">
    <location>
        <begin position="486"/>
        <end position="512"/>
    </location>
</feature>
<keyword evidence="2 6" id="KW-0812">Transmembrane</keyword>
<evidence type="ECO:0000256" key="5">
    <source>
        <dbReference type="SAM" id="MobiDB-lite"/>
    </source>
</evidence>
<name>A0A8H8BS12_9HELO</name>
<feature type="transmembrane region" description="Helical" evidence="6">
    <location>
        <begin position="194"/>
        <end position="216"/>
    </location>
</feature>
<dbReference type="InterPro" id="IPR020846">
    <property type="entry name" value="MFS_dom"/>
</dbReference>
<keyword evidence="9" id="KW-1185">Reference proteome</keyword>
<feature type="transmembrane region" description="Helical" evidence="6">
    <location>
        <begin position="66"/>
        <end position="87"/>
    </location>
</feature>
<organism evidence="8 9">
    <name type="scientific">Cadophora malorum</name>
    <dbReference type="NCBI Taxonomy" id="108018"/>
    <lineage>
        <taxon>Eukaryota</taxon>
        <taxon>Fungi</taxon>
        <taxon>Dikarya</taxon>
        <taxon>Ascomycota</taxon>
        <taxon>Pezizomycotina</taxon>
        <taxon>Leotiomycetes</taxon>
        <taxon>Helotiales</taxon>
        <taxon>Ploettnerulaceae</taxon>
        <taxon>Cadophora</taxon>
    </lineage>
</organism>
<dbReference type="Proteomes" id="UP000664132">
    <property type="component" value="Unassembled WGS sequence"/>
</dbReference>
<feature type="transmembrane region" description="Helical" evidence="6">
    <location>
        <begin position="557"/>
        <end position="575"/>
    </location>
</feature>
<evidence type="ECO:0000256" key="6">
    <source>
        <dbReference type="SAM" id="Phobius"/>
    </source>
</evidence>
<feature type="domain" description="Major facilitator superfamily (MFS) profile" evidence="7">
    <location>
        <begin position="68"/>
        <end position="596"/>
    </location>
</feature>
<feature type="transmembrane region" description="Helical" evidence="6">
    <location>
        <begin position="250"/>
        <end position="272"/>
    </location>
</feature>
<dbReference type="PANTHER" id="PTHR23502">
    <property type="entry name" value="MAJOR FACILITATOR SUPERFAMILY"/>
    <property type="match status" value="1"/>
</dbReference>